<sequence>MDTEKKPAVSADGAVPASMDVQTGQATQRGLKSRHAQMLALGGTIGTALFVSSGQTLARGGPAFLLGTFCFMSLVVFTVVTALTEIATWMPVSGSSVSYYSNRLVSPSFGFATGWLYVYCLGILAPYEITAASLVINYWGNPVSVGVWITIMIVVVVGLNSLPVRYYGESEFWFASMKMIMMAGLLVVSAVIFFGGGPDHDRVGFRYWQHPGAANEYILSGNTGRFIALLATLVLASLPFTFAPEFLILTTGEMAAPRQTLPKAAQRYIYRILFFYISSVLAIGVICPSDSQALTSGGKGAGASPFVVAIKNAGIPVLGSIINAGILLSAWSSGNSFFYMATRSLYSQALSGNAPRWFLACTKSGVPYRCVMACALFCPLAYLNLGTNSAVVFNWFINFTNESAFISWTCCCIVHLRFRKACKAQNITNLPYTSKFQPWGSYFGLFLFPFLALINGFDVFFPENWSTSSFFTAYVGIPLFLAFYFGHRIYNWHDPWVYDPATVDLSVDEVEGIIEEVPRSAEGKRPWWKIFSLLWE</sequence>
<dbReference type="PANTHER" id="PTHR43341">
    <property type="entry name" value="AMINO ACID PERMEASE"/>
    <property type="match status" value="1"/>
</dbReference>
<dbReference type="InterPro" id="IPR004841">
    <property type="entry name" value="AA-permease/SLC12A_dom"/>
</dbReference>
<feature type="transmembrane region" description="Helical" evidence="6">
    <location>
        <begin position="366"/>
        <end position="383"/>
    </location>
</feature>
<dbReference type="FunFam" id="1.20.1740.10:FF:000001">
    <property type="entry name" value="Amino acid permease"/>
    <property type="match status" value="1"/>
</dbReference>
<dbReference type="InterPro" id="IPR050524">
    <property type="entry name" value="APC_YAT"/>
</dbReference>
<reference evidence="9" key="1">
    <citation type="submission" date="2020-06" db="EMBL/GenBank/DDBJ databases">
        <title>A chromosome-scale genome assembly of Talaromyces rugulosus W13939.</title>
        <authorList>
            <person name="Wang B."/>
            <person name="Guo L."/>
            <person name="Ye K."/>
            <person name="Wang L."/>
        </authorList>
    </citation>
    <scope>NUCLEOTIDE SEQUENCE [LARGE SCALE GENOMIC DNA]</scope>
    <source>
        <strain evidence="9">W13939</strain>
    </source>
</reference>
<evidence type="ECO:0000256" key="3">
    <source>
        <dbReference type="ARBA" id="ARBA00022692"/>
    </source>
</evidence>
<feature type="transmembrane region" description="Helical" evidence="6">
    <location>
        <begin position="395"/>
        <end position="418"/>
    </location>
</feature>
<evidence type="ECO:0000256" key="6">
    <source>
        <dbReference type="SAM" id="Phobius"/>
    </source>
</evidence>
<feature type="transmembrane region" description="Helical" evidence="6">
    <location>
        <begin position="104"/>
        <end position="125"/>
    </location>
</feature>
<dbReference type="KEGG" id="trg:TRUGW13939_04039"/>
<gene>
    <name evidence="8" type="ORF">TRUGW13939_04039</name>
</gene>
<evidence type="ECO:0000313" key="9">
    <source>
        <dbReference type="Proteomes" id="UP000509510"/>
    </source>
</evidence>
<feature type="transmembrane region" description="Helical" evidence="6">
    <location>
        <begin position="145"/>
        <end position="167"/>
    </location>
</feature>
<dbReference type="GO" id="GO:0015171">
    <property type="term" value="F:amino acid transmembrane transporter activity"/>
    <property type="evidence" value="ECO:0007669"/>
    <property type="project" value="TreeGrafter"/>
</dbReference>
<evidence type="ECO:0000259" key="7">
    <source>
        <dbReference type="Pfam" id="PF00324"/>
    </source>
</evidence>
<feature type="transmembrane region" description="Helical" evidence="6">
    <location>
        <begin position="179"/>
        <end position="197"/>
    </location>
</feature>
<keyword evidence="3 6" id="KW-0812">Transmembrane</keyword>
<protein>
    <recommendedName>
        <fullName evidence="7">Amino acid permease/ SLC12A domain-containing protein</fullName>
    </recommendedName>
</protein>
<feature type="transmembrane region" description="Helical" evidence="6">
    <location>
        <begin position="226"/>
        <end position="248"/>
    </location>
</feature>
<comment type="subcellular location">
    <subcellularLocation>
        <location evidence="1">Membrane</location>
        <topology evidence="1">Multi-pass membrane protein</topology>
    </subcellularLocation>
</comment>
<proteinExistence type="predicted"/>
<evidence type="ECO:0000256" key="5">
    <source>
        <dbReference type="ARBA" id="ARBA00023136"/>
    </source>
</evidence>
<dbReference type="PANTHER" id="PTHR43341:SF38">
    <property type="entry name" value="PROLINE TRANSPORTER (EUROFUNG)"/>
    <property type="match status" value="1"/>
</dbReference>
<evidence type="ECO:0000256" key="1">
    <source>
        <dbReference type="ARBA" id="ARBA00004141"/>
    </source>
</evidence>
<dbReference type="AlphaFoldDB" id="A0A7H8QTT2"/>
<dbReference type="EMBL" id="CP055899">
    <property type="protein sequence ID" value="QKX56931.1"/>
    <property type="molecule type" value="Genomic_DNA"/>
</dbReference>
<dbReference type="OrthoDB" id="3900342at2759"/>
<feature type="transmembrane region" description="Helical" evidence="6">
    <location>
        <begin position="306"/>
        <end position="331"/>
    </location>
</feature>
<accession>A0A7H8QTT2</accession>
<feature type="domain" description="Amino acid permease/ SLC12A" evidence="7">
    <location>
        <begin position="35"/>
        <end position="490"/>
    </location>
</feature>
<evidence type="ECO:0000313" key="8">
    <source>
        <dbReference type="EMBL" id="QKX56931.1"/>
    </source>
</evidence>
<dbReference type="Gene3D" id="1.20.1740.10">
    <property type="entry name" value="Amino acid/polyamine transporter I"/>
    <property type="match status" value="1"/>
</dbReference>
<feature type="transmembrane region" description="Helical" evidence="6">
    <location>
        <begin position="439"/>
        <end position="457"/>
    </location>
</feature>
<keyword evidence="4 6" id="KW-1133">Transmembrane helix</keyword>
<evidence type="ECO:0000256" key="2">
    <source>
        <dbReference type="ARBA" id="ARBA00022448"/>
    </source>
</evidence>
<organism evidence="8 9">
    <name type="scientific">Talaromyces rugulosus</name>
    <name type="common">Penicillium rugulosum</name>
    <dbReference type="NCBI Taxonomy" id="121627"/>
    <lineage>
        <taxon>Eukaryota</taxon>
        <taxon>Fungi</taxon>
        <taxon>Dikarya</taxon>
        <taxon>Ascomycota</taxon>
        <taxon>Pezizomycotina</taxon>
        <taxon>Eurotiomycetes</taxon>
        <taxon>Eurotiomycetidae</taxon>
        <taxon>Eurotiales</taxon>
        <taxon>Trichocomaceae</taxon>
        <taxon>Talaromyces</taxon>
        <taxon>Talaromyces sect. Islandici</taxon>
    </lineage>
</organism>
<keyword evidence="2" id="KW-0813">Transport</keyword>
<dbReference type="GO" id="GO:0016020">
    <property type="term" value="C:membrane"/>
    <property type="evidence" value="ECO:0007669"/>
    <property type="project" value="UniProtKB-SubCell"/>
</dbReference>
<feature type="transmembrane region" description="Helical" evidence="6">
    <location>
        <begin position="38"/>
        <end position="57"/>
    </location>
</feature>
<dbReference type="PIRSF" id="PIRSF006060">
    <property type="entry name" value="AA_transporter"/>
    <property type="match status" value="1"/>
</dbReference>
<feature type="transmembrane region" description="Helical" evidence="6">
    <location>
        <begin position="268"/>
        <end position="286"/>
    </location>
</feature>
<evidence type="ECO:0000256" key="4">
    <source>
        <dbReference type="ARBA" id="ARBA00022989"/>
    </source>
</evidence>
<name>A0A7H8QTT2_TALRU</name>
<feature type="transmembrane region" description="Helical" evidence="6">
    <location>
        <begin position="469"/>
        <end position="486"/>
    </location>
</feature>
<dbReference type="Proteomes" id="UP000509510">
    <property type="component" value="Chromosome II"/>
</dbReference>
<feature type="transmembrane region" description="Helical" evidence="6">
    <location>
        <begin position="63"/>
        <end position="83"/>
    </location>
</feature>
<keyword evidence="9" id="KW-1185">Reference proteome</keyword>
<dbReference type="RefSeq" id="XP_035343109.1">
    <property type="nucleotide sequence ID" value="XM_035487216.1"/>
</dbReference>
<keyword evidence="5 6" id="KW-0472">Membrane</keyword>
<dbReference type="GeneID" id="55991541"/>
<dbReference type="Pfam" id="PF00324">
    <property type="entry name" value="AA_permease"/>
    <property type="match status" value="1"/>
</dbReference>